<organism evidence="4 5">
    <name type="scientific">Phytohabitans aurantiacus</name>
    <dbReference type="NCBI Taxonomy" id="3016789"/>
    <lineage>
        <taxon>Bacteria</taxon>
        <taxon>Bacillati</taxon>
        <taxon>Actinomycetota</taxon>
        <taxon>Actinomycetes</taxon>
        <taxon>Micromonosporales</taxon>
        <taxon>Micromonosporaceae</taxon>
    </lineage>
</organism>
<reference evidence="4" key="1">
    <citation type="submission" date="2022-12" db="EMBL/GenBank/DDBJ databases">
        <title>New Phytohabitans aurantiacus sp. RD004123 nov., an actinomycete isolated from soil.</title>
        <authorList>
            <person name="Triningsih D.W."/>
            <person name="Harunari E."/>
            <person name="Igarashi Y."/>
        </authorList>
    </citation>
    <scope>NUCLEOTIDE SEQUENCE</scope>
    <source>
        <strain evidence="4">RD004123</strain>
    </source>
</reference>
<evidence type="ECO:0000313" key="4">
    <source>
        <dbReference type="EMBL" id="GLI00980.1"/>
    </source>
</evidence>
<protein>
    <recommendedName>
        <fullName evidence="3">Beta-lactamase-related domain-containing protein</fullName>
    </recommendedName>
</protein>
<keyword evidence="1" id="KW-0378">Hydrolase</keyword>
<evidence type="ECO:0000259" key="3">
    <source>
        <dbReference type="Pfam" id="PF00144"/>
    </source>
</evidence>
<dbReference type="Pfam" id="PF00144">
    <property type="entry name" value="Beta-lactamase"/>
    <property type="match status" value="1"/>
</dbReference>
<dbReference type="Proteomes" id="UP001144280">
    <property type="component" value="Unassembled WGS sequence"/>
</dbReference>
<dbReference type="PANTHER" id="PTHR43283">
    <property type="entry name" value="BETA-LACTAMASE-RELATED"/>
    <property type="match status" value="1"/>
</dbReference>
<accession>A0ABQ5R4W5</accession>
<dbReference type="Gene3D" id="3.40.710.10">
    <property type="entry name" value="DD-peptidase/beta-lactamase superfamily"/>
    <property type="match status" value="1"/>
</dbReference>
<feature type="region of interest" description="Disordered" evidence="2">
    <location>
        <begin position="56"/>
        <end position="93"/>
    </location>
</feature>
<gene>
    <name evidence="4" type="ORF">Pa4123_62560</name>
</gene>
<evidence type="ECO:0000256" key="2">
    <source>
        <dbReference type="SAM" id="MobiDB-lite"/>
    </source>
</evidence>
<dbReference type="InterPro" id="IPR050789">
    <property type="entry name" value="Diverse_Enzym_Activities"/>
</dbReference>
<dbReference type="InterPro" id="IPR001466">
    <property type="entry name" value="Beta-lactam-related"/>
</dbReference>
<keyword evidence="5" id="KW-1185">Reference proteome</keyword>
<dbReference type="SUPFAM" id="SSF56601">
    <property type="entry name" value="beta-lactamase/transpeptidase-like"/>
    <property type="match status" value="1"/>
</dbReference>
<dbReference type="PANTHER" id="PTHR43283:SF11">
    <property type="entry name" value="BETA-LACTAMASE-RELATED DOMAIN-CONTAINING PROTEIN"/>
    <property type="match status" value="1"/>
</dbReference>
<sequence length="476" mass="49645">MRVTLPKPYRWIVHPSASRGTIVAVSFSRRRFIGTGLTAAAAAGLAGCAGRSSTVWADGQASPGPPGSGAGAAGTKPRPTATQTPSPAAPKPRAVASYEAKLSAELRRFLKPTAENPNHPTYAGAVALVMINGRVDSHIAVGHALRYGAGPVELAEAKRVPMYRDSIFDLASLTKVYASILVLQQVEKGRLDLAAPVARYLPEFTGTGKDKVTVRMLLTHTSGLPVGASVAGLPDLAAKRKAVLATPLTSGATPGDTFRYSSVGLMVAAMLVEKVTGRSLDQALKDGVTGPLGLRDTGFKPLGWLSAHDQAQRLVATDARSSRGLLRGVVHDDVANQMGGVAGSAGIFATAKDVAAVGQALLAGGVYNGKRILAAATVERMLTNYNQGLPAIDPDRPGRPSDHGLGVTLRQPWFMGRLSTAATFGHTGFAGTSLLVEPRRKLVLVLLTNRAHPNWTWANPDPMRAAIANVIAAAIP</sequence>
<proteinExistence type="predicted"/>
<evidence type="ECO:0000313" key="5">
    <source>
        <dbReference type="Proteomes" id="UP001144280"/>
    </source>
</evidence>
<comment type="caution">
    <text evidence="4">The sequence shown here is derived from an EMBL/GenBank/DDBJ whole genome shotgun (WGS) entry which is preliminary data.</text>
</comment>
<name>A0ABQ5R4W5_9ACTN</name>
<evidence type="ECO:0000256" key="1">
    <source>
        <dbReference type="ARBA" id="ARBA00022801"/>
    </source>
</evidence>
<dbReference type="InterPro" id="IPR006311">
    <property type="entry name" value="TAT_signal"/>
</dbReference>
<feature type="domain" description="Beta-lactamase-related" evidence="3">
    <location>
        <begin position="122"/>
        <end position="458"/>
    </location>
</feature>
<dbReference type="PROSITE" id="PS51318">
    <property type="entry name" value="TAT"/>
    <property type="match status" value="1"/>
</dbReference>
<feature type="compositionally biased region" description="Low complexity" evidence="2">
    <location>
        <begin position="73"/>
        <end position="86"/>
    </location>
</feature>
<dbReference type="InterPro" id="IPR012338">
    <property type="entry name" value="Beta-lactam/transpept-like"/>
</dbReference>
<dbReference type="EMBL" id="BSDI01000039">
    <property type="protein sequence ID" value="GLI00980.1"/>
    <property type="molecule type" value="Genomic_DNA"/>
</dbReference>